<dbReference type="AlphaFoldDB" id="A0AAV2IYQ8"/>
<evidence type="ECO:0000313" key="2">
    <source>
        <dbReference type="EMBL" id="CAL1568770.1"/>
    </source>
</evidence>
<dbReference type="Proteomes" id="UP001497482">
    <property type="component" value="Chromosome 1"/>
</dbReference>
<evidence type="ECO:0000313" key="3">
    <source>
        <dbReference type="Proteomes" id="UP001497482"/>
    </source>
</evidence>
<evidence type="ECO:0000256" key="1">
    <source>
        <dbReference type="SAM" id="MobiDB-lite"/>
    </source>
</evidence>
<reference evidence="2 3" key="1">
    <citation type="submission" date="2024-04" db="EMBL/GenBank/DDBJ databases">
        <authorList>
            <person name="Waldvogel A.-M."/>
            <person name="Schoenle A."/>
        </authorList>
    </citation>
    <scope>NUCLEOTIDE SEQUENCE [LARGE SCALE GENOMIC DNA]</scope>
</reference>
<gene>
    <name evidence="2" type="ORF">KC01_LOCUS1322</name>
</gene>
<sequence>MAHVNRFYEIPMSKSMRGLCKEEDYTFLGNSRNFCKEPTSASQEEEWDSRREDRLRRQMQREEKERERLRQIEESRKEKEERWRHHVAKLTSSQEKTLQQRLDRIRTFRITDKTS</sequence>
<feature type="region of interest" description="Disordered" evidence="1">
    <location>
        <begin position="34"/>
        <end position="82"/>
    </location>
</feature>
<proteinExistence type="predicted"/>
<keyword evidence="3" id="KW-1185">Reference proteome</keyword>
<feature type="compositionally biased region" description="Basic and acidic residues" evidence="1">
    <location>
        <begin position="48"/>
        <end position="82"/>
    </location>
</feature>
<name>A0AAV2IYQ8_KNICA</name>
<protein>
    <submittedName>
        <fullName evidence="2">Uncharacterized protein</fullName>
    </submittedName>
</protein>
<accession>A0AAV2IYQ8</accession>
<dbReference type="EMBL" id="OZ035823">
    <property type="protein sequence ID" value="CAL1568770.1"/>
    <property type="molecule type" value="Genomic_DNA"/>
</dbReference>
<organism evidence="2 3">
    <name type="scientific">Knipowitschia caucasica</name>
    <name type="common">Caucasian dwarf goby</name>
    <name type="synonym">Pomatoschistus caucasicus</name>
    <dbReference type="NCBI Taxonomy" id="637954"/>
    <lineage>
        <taxon>Eukaryota</taxon>
        <taxon>Metazoa</taxon>
        <taxon>Chordata</taxon>
        <taxon>Craniata</taxon>
        <taxon>Vertebrata</taxon>
        <taxon>Euteleostomi</taxon>
        <taxon>Actinopterygii</taxon>
        <taxon>Neopterygii</taxon>
        <taxon>Teleostei</taxon>
        <taxon>Neoteleostei</taxon>
        <taxon>Acanthomorphata</taxon>
        <taxon>Gobiaria</taxon>
        <taxon>Gobiiformes</taxon>
        <taxon>Gobioidei</taxon>
        <taxon>Gobiidae</taxon>
        <taxon>Gobiinae</taxon>
        <taxon>Knipowitschia</taxon>
    </lineage>
</organism>